<evidence type="ECO:0000313" key="5">
    <source>
        <dbReference type="EMBL" id="KAE8244180.1"/>
    </source>
</evidence>
<reference evidence="5" key="2">
    <citation type="journal article" date="2019" name="IMA Fungus">
        <title>Genome sequencing and comparison of five Tilletia species to identify candidate genes for the detection of regulated species infecting wheat.</title>
        <authorList>
            <person name="Nguyen H.D.T."/>
            <person name="Sultana T."/>
            <person name="Kesanakurti P."/>
            <person name="Hambleton S."/>
        </authorList>
    </citation>
    <scope>NUCLEOTIDE SEQUENCE</scope>
    <source>
        <strain evidence="5">DAOMC 236416</strain>
    </source>
</reference>
<dbReference type="AlphaFoldDB" id="A0A177TH85"/>
<keyword evidence="4" id="KW-0472">Membrane</keyword>
<keyword evidence="3" id="KW-1133">Transmembrane helix</keyword>
<protein>
    <submittedName>
        <fullName evidence="5">Uncharacterized protein</fullName>
    </submittedName>
</protein>
<evidence type="ECO:0000256" key="1">
    <source>
        <dbReference type="ARBA" id="ARBA00004141"/>
    </source>
</evidence>
<dbReference type="SMART" id="SM01417">
    <property type="entry name" value="Solute_trans_a"/>
    <property type="match status" value="1"/>
</dbReference>
<gene>
    <name evidence="5" type="ORF">A4X13_0g6784</name>
</gene>
<dbReference type="InterPro" id="IPR005178">
    <property type="entry name" value="Ostalpha/TMEM184C"/>
</dbReference>
<accession>A0A177TH85</accession>
<keyword evidence="6" id="KW-1185">Reference proteome</keyword>
<evidence type="ECO:0000256" key="4">
    <source>
        <dbReference type="ARBA" id="ARBA00023136"/>
    </source>
</evidence>
<name>A0A177TH85_9BASI</name>
<dbReference type="Pfam" id="PF03619">
    <property type="entry name" value="Solute_trans_a"/>
    <property type="match status" value="1"/>
</dbReference>
<dbReference type="PANTHER" id="PTHR23423">
    <property type="entry name" value="ORGANIC SOLUTE TRANSPORTER-RELATED"/>
    <property type="match status" value="1"/>
</dbReference>
<dbReference type="Proteomes" id="UP000077521">
    <property type="component" value="Unassembled WGS sequence"/>
</dbReference>
<evidence type="ECO:0000256" key="2">
    <source>
        <dbReference type="ARBA" id="ARBA00022692"/>
    </source>
</evidence>
<dbReference type="EMBL" id="LWDF02000700">
    <property type="protein sequence ID" value="KAE8244180.1"/>
    <property type="molecule type" value="Genomic_DNA"/>
</dbReference>
<reference evidence="5" key="1">
    <citation type="submission" date="2016-04" db="EMBL/GenBank/DDBJ databases">
        <authorList>
            <person name="Nguyen H.D."/>
            <person name="Samba Siva P."/>
            <person name="Cullis J."/>
            <person name="Levesque C.A."/>
            <person name="Hambleton S."/>
        </authorList>
    </citation>
    <scope>NUCLEOTIDE SEQUENCE</scope>
    <source>
        <strain evidence="5">DAOMC 236416</strain>
    </source>
</reference>
<keyword evidence="2" id="KW-0812">Transmembrane</keyword>
<comment type="caution">
    <text evidence="5">The sequence shown here is derived from an EMBL/GenBank/DDBJ whole genome shotgun (WGS) entry which is preliminary data.</text>
</comment>
<proteinExistence type="predicted"/>
<evidence type="ECO:0000313" key="6">
    <source>
        <dbReference type="Proteomes" id="UP000077521"/>
    </source>
</evidence>
<dbReference type="GO" id="GO:0016020">
    <property type="term" value="C:membrane"/>
    <property type="evidence" value="ECO:0007669"/>
    <property type="project" value="UniProtKB-SubCell"/>
</dbReference>
<sequence length="162" mass="19278">MVNFTCPVKHHLEPDPVPFLSDGNVNFKAHDVGWLVCGFLSLVACAASFWLILKHLKYYTCPQQQRHIVRMLFMVPIYSLVSFASYLFYQEALYYQVVRDCYEAVTITSFFLLLLQYVGDTPEEQNVVFRQVKLKKWFWPLGYWKYRPDGLKFLWLMKAREK</sequence>
<evidence type="ECO:0000256" key="3">
    <source>
        <dbReference type="ARBA" id="ARBA00022989"/>
    </source>
</evidence>
<comment type="subcellular location">
    <subcellularLocation>
        <location evidence="1">Membrane</location>
        <topology evidence="1">Multi-pass membrane protein</topology>
    </subcellularLocation>
</comment>
<organism evidence="5 6">
    <name type="scientific">Tilletia indica</name>
    <dbReference type="NCBI Taxonomy" id="43049"/>
    <lineage>
        <taxon>Eukaryota</taxon>
        <taxon>Fungi</taxon>
        <taxon>Dikarya</taxon>
        <taxon>Basidiomycota</taxon>
        <taxon>Ustilaginomycotina</taxon>
        <taxon>Exobasidiomycetes</taxon>
        <taxon>Tilletiales</taxon>
        <taxon>Tilletiaceae</taxon>
        <taxon>Tilletia</taxon>
    </lineage>
</organism>